<name>A0ACB9AJ05_CICIN</name>
<comment type="caution">
    <text evidence="1">The sequence shown here is derived from an EMBL/GenBank/DDBJ whole genome shotgun (WGS) entry which is preliminary data.</text>
</comment>
<keyword evidence="2" id="KW-1185">Reference proteome</keyword>
<evidence type="ECO:0000313" key="2">
    <source>
        <dbReference type="Proteomes" id="UP001055811"/>
    </source>
</evidence>
<organism evidence="1 2">
    <name type="scientific">Cichorium intybus</name>
    <name type="common">Chicory</name>
    <dbReference type="NCBI Taxonomy" id="13427"/>
    <lineage>
        <taxon>Eukaryota</taxon>
        <taxon>Viridiplantae</taxon>
        <taxon>Streptophyta</taxon>
        <taxon>Embryophyta</taxon>
        <taxon>Tracheophyta</taxon>
        <taxon>Spermatophyta</taxon>
        <taxon>Magnoliopsida</taxon>
        <taxon>eudicotyledons</taxon>
        <taxon>Gunneridae</taxon>
        <taxon>Pentapetalae</taxon>
        <taxon>asterids</taxon>
        <taxon>campanulids</taxon>
        <taxon>Asterales</taxon>
        <taxon>Asteraceae</taxon>
        <taxon>Cichorioideae</taxon>
        <taxon>Cichorieae</taxon>
        <taxon>Cichoriinae</taxon>
        <taxon>Cichorium</taxon>
    </lineage>
</organism>
<evidence type="ECO:0000313" key="1">
    <source>
        <dbReference type="EMBL" id="KAI3710029.1"/>
    </source>
</evidence>
<dbReference type="Proteomes" id="UP001055811">
    <property type="component" value="Linkage Group LG07"/>
</dbReference>
<sequence length="226" mass="24674">MPEMQCWIDHVHCEPFYVGPSSVDPSLTQDVDQDHPDSMHDDVDVDDTADDDTPSPQPRPTRTSTLSPYTNKRCVSTSSSSPQVLGLKSHHSSSHIGYMVVTPTIHHISSPKSALDRRPSTLPLQTPFLIQLQPSASAAVVNPSAFTRVDAPTSSTPPPSYAYSSLDQAIYFVHNDPPSLEDMVLFHGLISHIHSLLHTSSTIPTNQGPSSSDDRQLVNSFCSLSY</sequence>
<protein>
    <submittedName>
        <fullName evidence="1">Uncharacterized protein</fullName>
    </submittedName>
</protein>
<dbReference type="EMBL" id="CM042015">
    <property type="protein sequence ID" value="KAI3710029.1"/>
    <property type="molecule type" value="Genomic_DNA"/>
</dbReference>
<gene>
    <name evidence="1" type="ORF">L2E82_39802</name>
</gene>
<accession>A0ACB9AJ05</accession>
<reference evidence="2" key="1">
    <citation type="journal article" date="2022" name="Mol. Ecol. Resour.">
        <title>The genomes of chicory, endive, great burdock and yacon provide insights into Asteraceae palaeo-polyploidization history and plant inulin production.</title>
        <authorList>
            <person name="Fan W."/>
            <person name="Wang S."/>
            <person name="Wang H."/>
            <person name="Wang A."/>
            <person name="Jiang F."/>
            <person name="Liu H."/>
            <person name="Zhao H."/>
            <person name="Xu D."/>
            <person name="Zhang Y."/>
        </authorList>
    </citation>
    <scope>NUCLEOTIDE SEQUENCE [LARGE SCALE GENOMIC DNA]</scope>
    <source>
        <strain evidence="2">cv. Punajuju</strain>
    </source>
</reference>
<proteinExistence type="predicted"/>
<reference evidence="1 2" key="2">
    <citation type="journal article" date="2022" name="Mol. Ecol. Resour.">
        <title>The genomes of chicory, endive, great burdock and yacon provide insights into Asteraceae paleo-polyploidization history and plant inulin production.</title>
        <authorList>
            <person name="Fan W."/>
            <person name="Wang S."/>
            <person name="Wang H."/>
            <person name="Wang A."/>
            <person name="Jiang F."/>
            <person name="Liu H."/>
            <person name="Zhao H."/>
            <person name="Xu D."/>
            <person name="Zhang Y."/>
        </authorList>
    </citation>
    <scope>NUCLEOTIDE SEQUENCE [LARGE SCALE GENOMIC DNA]</scope>
    <source>
        <strain evidence="2">cv. Punajuju</strain>
        <tissue evidence="1">Leaves</tissue>
    </source>
</reference>